<dbReference type="Proteomes" id="UP000653454">
    <property type="component" value="Unassembled WGS sequence"/>
</dbReference>
<sequence>MIPEKRKSFVLPEEDLEDENELDDSALKTNIRNVASIDVKKLLQDIAVDVDKCIKKQLSELQLSVDYCSNKVDEFDDNVEAMKNKIKTLEKKNENLTNTNKYLETKIAALEQRFTELEQNQLSSDLEIAGVPYKEQENPKEIMSTLANKLKLDSSGIKSVRRLPKKGEKTAGTLYVKLREECDPISWVQAARTIKPIVSDIISTTPSDETAATKVFVRHALTSYTKALLYQVKQKLKETFKFIWCNYEGPGIKGTMAILNCLLARQLCFEDASCAAILEIIPRVCGSELGKPHC</sequence>
<proteinExistence type="predicted"/>
<gene>
    <name evidence="4" type="ORF">PLXY2_LOCUS4225</name>
</gene>
<evidence type="ECO:0000256" key="1">
    <source>
        <dbReference type="SAM" id="Coils"/>
    </source>
</evidence>
<evidence type="ECO:0000259" key="3">
    <source>
        <dbReference type="Pfam" id="PF25298"/>
    </source>
</evidence>
<evidence type="ECO:0000313" key="5">
    <source>
        <dbReference type="Proteomes" id="UP000653454"/>
    </source>
</evidence>
<comment type="caution">
    <text evidence="4">The sequence shown here is derived from an EMBL/GenBank/DDBJ whole genome shotgun (WGS) entry which is preliminary data.</text>
</comment>
<dbReference type="Gene3D" id="1.20.5.170">
    <property type="match status" value="1"/>
</dbReference>
<reference evidence="4" key="1">
    <citation type="submission" date="2020-11" db="EMBL/GenBank/DDBJ databases">
        <authorList>
            <person name="Whiteford S."/>
        </authorList>
    </citation>
    <scope>NUCLEOTIDE SEQUENCE</scope>
</reference>
<evidence type="ECO:0000313" key="4">
    <source>
        <dbReference type="EMBL" id="CAG9109276.1"/>
    </source>
</evidence>
<name>A0A8S4E368_PLUXY</name>
<dbReference type="InterPro" id="IPR004941">
    <property type="entry name" value="FP_N"/>
</dbReference>
<evidence type="ECO:0000259" key="2">
    <source>
        <dbReference type="Pfam" id="PF03258"/>
    </source>
</evidence>
<dbReference type="InterPro" id="IPR057251">
    <property type="entry name" value="FP_C"/>
</dbReference>
<keyword evidence="1" id="KW-0175">Coiled coil</keyword>
<dbReference type="Pfam" id="PF03258">
    <property type="entry name" value="Baculo_FP"/>
    <property type="match status" value="1"/>
</dbReference>
<dbReference type="Pfam" id="PF25298">
    <property type="entry name" value="Baculo_FP_2nd"/>
    <property type="match status" value="1"/>
</dbReference>
<dbReference type="EMBL" id="CAJHNJ030000011">
    <property type="protein sequence ID" value="CAG9109276.1"/>
    <property type="molecule type" value="Genomic_DNA"/>
</dbReference>
<keyword evidence="5" id="KW-1185">Reference proteome</keyword>
<accession>A0A8S4E368</accession>
<dbReference type="AlphaFoldDB" id="A0A8S4E368"/>
<feature type="coiled-coil region" evidence="1">
    <location>
        <begin position="72"/>
        <end position="120"/>
    </location>
</feature>
<feature type="domain" description="FP protein C-terminal" evidence="3">
    <location>
        <begin position="222"/>
        <end position="247"/>
    </location>
</feature>
<protein>
    <submittedName>
        <fullName evidence="4">(diamondback moth) hypothetical protein</fullName>
    </submittedName>
</protein>
<organism evidence="4 5">
    <name type="scientific">Plutella xylostella</name>
    <name type="common">Diamondback moth</name>
    <name type="synonym">Plutella maculipennis</name>
    <dbReference type="NCBI Taxonomy" id="51655"/>
    <lineage>
        <taxon>Eukaryota</taxon>
        <taxon>Metazoa</taxon>
        <taxon>Ecdysozoa</taxon>
        <taxon>Arthropoda</taxon>
        <taxon>Hexapoda</taxon>
        <taxon>Insecta</taxon>
        <taxon>Pterygota</taxon>
        <taxon>Neoptera</taxon>
        <taxon>Endopterygota</taxon>
        <taxon>Lepidoptera</taxon>
        <taxon>Glossata</taxon>
        <taxon>Ditrysia</taxon>
        <taxon>Yponomeutoidea</taxon>
        <taxon>Plutellidae</taxon>
        <taxon>Plutella</taxon>
    </lineage>
</organism>
<feature type="domain" description="FP protein N-terminal" evidence="2">
    <location>
        <begin position="124"/>
        <end position="217"/>
    </location>
</feature>